<dbReference type="GO" id="GO:0005886">
    <property type="term" value="C:plasma membrane"/>
    <property type="evidence" value="ECO:0007669"/>
    <property type="project" value="TreeGrafter"/>
</dbReference>
<reference evidence="3" key="2">
    <citation type="submission" date="2025-08" db="UniProtKB">
        <authorList>
            <consortium name="Ensembl"/>
        </authorList>
    </citation>
    <scope>IDENTIFICATION</scope>
</reference>
<dbReference type="GeneTree" id="ENSGT00940000166578"/>
<dbReference type="GO" id="GO:0048488">
    <property type="term" value="P:synaptic vesicle endocytosis"/>
    <property type="evidence" value="ECO:0007669"/>
    <property type="project" value="TreeGrafter"/>
</dbReference>
<accession>H3BGQ4</accession>
<comment type="similarity">
    <text evidence="1">Belongs to the synaptotagmin family.</text>
</comment>
<dbReference type="EMBL" id="AFYH01011043">
    <property type="status" value="NOT_ANNOTATED_CDS"/>
    <property type="molecule type" value="Genomic_DNA"/>
</dbReference>
<protein>
    <recommendedName>
        <fullName evidence="2">C2 domain-containing protein</fullName>
    </recommendedName>
</protein>
<dbReference type="PANTHER" id="PTHR10024">
    <property type="entry name" value="SYNAPTOTAGMIN"/>
    <property type="match status" value="1"/>
</dbReference>
<feature type="domain" description="C2" evidence="2">
    <location>
        <begin position="32"/>
        <end position="161"/>
    </location>
</feature>
<dbReference type="GO" id="GO:0030276">
    <property type="term" value="F:clathrin binding"/>
    <property type="evidence" value="ECO:0007669"/>
    <property type="project" value="TreeGrafter"/>
</dbReference>
<dbReference type="GO" id="GO:0030672">
    <property type="term" value="C:synaptic vesicle membrane"/>
    <property type="evidence" value="ECO:0007669"/>
    <property type="project" value="TreeGrafter"/>
</dbReference>
<organism evidence="3 4">
    <name type="scientific">Latimeria chalumnae</name>
    <name type="common">Coelacanth</name>
    <dbReference type="NCBI Taxonomy" id="7897"/>
    <lineage>
        <taxon>Eukaryota</taxon>
        <taxon>Metazoa</taxon>
        <taxon>Chordata</taxon>
        <taxon>Craniata</taxon>
        <taxon>Vertebrata</taxon>
        <taxon>Euteleostomi</taxon>
        <taxon>Coelacanthiformes</taxon>
        <taxon>Coelacanthidae</taxon>
        <taxon>Latimeria</taxon>
    </lineage>
</organism>
<dbReference type="Pfam" id="PF00168">
    <property type="entry name" value="C2"/>
    <property type="match status" value="2"/>
</dbReference>
<dbReference type="Ensembl" id="ENSLACT00000021215.1">
    <property type="protein sequence ID" value="ENSLACP00000021075.1"/>
    <property type="gene ID" value="ENSLACG00000018516.1"/>
</dbReference>
<evidence type="ECO:0000259" key="2">
    <source>
        <dbReference type="PROSITE" id="PS50004"/>
    </source>
</evidence>
<dbReference type="SUPFAM" id="SSF49562">
    <property type="entry name" value="C2 domain (Calcium/lipid-binding domain, CaLB)"/>
    <property type="match status" value="2"/>
</dbReference>
<dbReference type="PANTHER" id="PTHR10024:SF175">
    <property type="entry name" value="C2 DOMAIN-CONTAINING PROTEIN"/>
    <property type="match status" value="1"/>
</dbReference>
<feature type="domain" description="C2" evidence="2">
    <location>
        <begin position="175"/>
        <end position="308"/>
    </location>
</feature>
<dbReference type="PROSITE" id="PS50004">
    <property type="entry name" value="C2"/>
    <property type="match status" value="2"/>
</dbReference>
<dbReference type="Bgee" id="ENSLACG00000018516">
    <property type="expression patterns" value="Expressed in pectoral fin and 2 other cell types or tissues"/>
</dbReference>
<dbReference type="GO" id="GO:0005509">
    <property type="term" value="F:calcium ion binding"/>
    <property type="evidence" value="ECO:0007669"/>
    <property type="project" value="TreeGrafter"/>
</dbReference>
<dbReference type="GO" id="GO:0030424">
    <property type="term" value="C:axon"/>
    <property type="evidence" value="ECO:0007669"/>
    <property type="project" value="TreeGrafter"/>
</dbReference>
<dbReference type="GO" id="GO:0000149">
    <property type="term" value="F:SNARE binding"/>
    <property type="evidence" value="ECO:0007669"/>
    <property type="project" value="TreeGrafter"/>
</dbReference>
<name>H3BGQ4_LATCH</name>
<dbReference type="GO" id="GO:0031045">
    <property type="term" value="C:dense core granule"/>
    <property type="evidence" value="ECO:0007669"/>
    <property type="project" value="TreeGrafter"/>
</dbReference>
<sequence>MSLCLSPTPSISDYGSLENLDADSVIDAQESFRGRVRFSLFFDRKQSQLTLTVIEAMALPSQDFSQSTDPFIKIKLLSRFQSQQPPIQCVLHEWETKVVKNTRNPTFGDQFTCSIKENELKKTTVKFEVKDFDKYSRHSTLGEVRISLSDLNLSETLELLEDVQKRKKTVWGEDAIGEILVSLKYLPTSQRIEVGVLKVKTAPSNDGQEKDVYARIDINCNQRRLKHQKSSLKFRSDIIVFNEVLVFNLLESTIKECLIAISIYESPYENESGRHLIGRSFLGKKGSIENDHWELMMQTVRQPVAKWHLL</sequence>
<keyword evidence="4" id="KW-1185">Reference proteome</keyword>
<dbReference type="GO" id="GO:0048791">
    <property type="term" value="P:calcium ion-regulated exocytosis of neurotransmitter"/>
    <property type="evidence" value="ECO:0007669"/>
    <property type="project" value="TreeGrafter"/>
</dbReference>
<dbReference type="HOGENOM" id="CLU_023008_11_3_1"/>
<dbReference type="InParanoid" id="H3BGQ4"/>
<dbReference type="STRING" id="7897.ENSLACP00000021075"/>
<evidence type="ECO:0000313" key="3">
    <source>
        <dbReference type="Ensembl" id="ENSLACP00000021075.1"/>
    </source>
</evidence>
<dbReference type="InterPro" id="IPR035892">
    <property type="entry name" value="C2_domain_sf"/>
</dbReference>
<evidence type="ECO:0000313" key="4">
    <source>
        <dbReference type="Proteomes" id="UP000008672"/>
    </source>
</evidence>
<dbReference type="GO" id="GO:0005544">
    <property type="term" value="F:calcium-dependent phospholipid binding"/>
    <property type="evidence" value="ECO:0007669"/>
    <property type="project" value="TreeGrafter"/>
</dbReference>
<reference evidence="3" key="3">
    <citation type="submission" date="2025-09" db="UniProtKB">
        <authorList>
            <consortium name="Ensembl"/>
        </authorList>
    </citation>
    <scope>IDENTIFICATION</scope>
</reference>
<dbReference type="eggNOG" id="KOG1028">
    <property type="taxonomic scope" value="Eukaryota"/>
</dbReference>
<dbReference type="GO" id="GO:0001786">
    <property type="term" value="F:phosphatidylserine binding"/>
    <property type="evidence" value="ECO:0007669"/>
    <property type="project" value="TreeGrafter"/>
</dbReference>
<dbReference type="OMA" id="QIFRCCT"/>
<reference evidence="4" key="1">
    <citation type="submission" date="2011-08" db="EMBL/GenBank/DDBJ databases">
        <title>The draft genome of Latimeria chalumnae.</title>
        <authorList>
            <person name="Di Palma F."/>
            <person name="Alfoldi J."/>
            <person name="Johnson J."/>
            <person name="Berlin A."/>
            <person name="Gnerre S."/>
            <person name="Jaffe D."/>
            <person name="MacCallum I."/>
            <person name="Young S."/>
            <person name="Walker B.J."/>
            <person name="Lander E."/>
            <person name="Lindblad-Toh K."/>
        </authorList>
    </citation>
    <scope>NUCLEOTIDE SEQUENCE [LARGE SCALE GENOMIC DNA]</scope>
    <source>
        <strain evidence="4">Wild caught</strain>
    </source>
</reference>
<dbReference type="Gene3D" id="2.60.40.150">
    <property type="entry name" value="C2 domain"/>
    <property type="match status" value="2"/>
</dbReference>
<dbReference type="InterPro" id="IPR000008">
    <property type="entry name" value="C2_dom"/>
</dbReference>
<dbReference type="SMART" id="SM00239">
    <property type="entry name" value="C2"/>
    <property type="match status" value="2"/>
</dbReference>
<proteinExistence type="inferred from homology"/>
<dbReference type="Proteomes" id="UP000008672">
    <property type="component" value="Unassembled WGS sequence"/>
</dbReference>
<dbReference type="AlphaFoldDB" id="H3BGQ4"/>
<evidence type="ECO:0000256" key="1">
    <source>
        <dbReference type="ARBA" id="ARBA00006996"/>
    </source>
</evidence>